<accession>A0ABS4MDD5</accession>
<dbReference type="InterPro" id="IPR025659">
    <property type="entry name" value="Tubby-like_C"/>
</dbReference>
<dbReference type="Pfam" id="PF04525">
    <property type="entry name" value="LOR"/>
    <property type="match status" value="1"/>
</dbReference>
<dbReference type="InterPro" id="IPR007612">
    <property type="entry name" value="LOR"/>
</dbReference>
<keyword evidence="2" id="KW-1185">Reference proteome</keyword>
<dbReference type="SUPFAM" id="SSF54518">
    <property type="entry name" value="Tubby C-terminal domain-like"/>
    <property type="match status" value="1"/>
</dbReference>
<dbReference type="EMBL" id="JAGGLU010000003">
    <property type="protein sequence ID" value="MBP2057695.1"/>
    <property type="molecule type" value="Genomic_DNA"/>
</dbReference>
<evidence type="ECO:0000313" key="2">
    <source>
        <dbReference type="Proteomes" id="UP001519292"/>
    </source>
</evidence>
<protein>
    <submittedName>
        <fullName evidence="1">Uncharacterized protein YxjI</fullName>
    </submittedName>
</protein>
<gene>
    <name evidence="1" type="ORF">J2Z60_000866</name>
</gene>
<organism evidence="1 2">
    <name type="scientific">Lactobacillus colini</name>
    <dbReference type="NCBI Taxonomy" id="1819254"/>
    <lineage>
        <taxon>Bacteria</taxon>
        <taxon>Bacillati</taxon>
        <taxon>Bacillota</taxon>
        <taxon>Bacilli</taxon>
        <taxon>Lactobacillales</taxon>
        <taxon>Lactobacillaceae</taxon>
        <taxon>Lactobacillus</taxon>
    </lineage>
</organism>
<sequence>MRYSLSLSQNQDLGQSVIRDEHNQPCFILQGKLGNIANTIILSDINHQEIGRLYLDSANFITTYCVDVINHSIVKVKKINSPLANVFFITRLNYWIQGSIKKGHYGFFSGIKKVASVQTLVTDGDFKLTYDIAHPEDVPFILLISILFTQLHTPPLKLPQLKLPINYVPAC</sequence>
<dbReference type="Proteomes" id="UP001519292">
    <property type="component" value="Unassembled WGS sequence"/>
</dbReference>
<reference evidence="1 2" key="1">
    <citation type="submission" date="2021-03" db="EMBL/GenBank/DDBJ databases">
        <title>Genomic Encyclopedia of Type Strains, Phase IV (KMG-IV): sequencing the most valuable type-strain genomes for metagenomic binning, comparative biology and taxonomic classification.</title>
        <authorList>
            <person name="Goeker M."/>
        </authorList>
    </citation>
    <scope>NUCLEOTIDE SEQUENCE [LARGE SCALE GENOMIC DNA]</scope>
    <source>
        <strain evidence="1 2">DSM 101872</strain>
    </source>
</reference>
<name>A0ABS4MDD5_9LACO</name>
<dbReference type="RefSeq" id="WP_209686435.1">
    <property type="nucleotide sequence ID" value="NZ_JAGGLU010000003.1"/>
</dbReference>
<comment type="caution">
    <text evidence="1">The sequence shown here is derived from an EMBL/GenBank/DDBJ whole genome shotgun (WGS) entry which is preliminary data.</text>
</comment>
<proteinExistence type="predicted"/>
<evidence type="ECO:0000313" key="1">
    <source>
        <dbReference type="EMBL" id="MBP2057695.1"/>
    </source>
</evidence>